<gene>
    <name evidence="2" type="ordered locus">Rru_A1221</name>
</gene>
<dbReference type="STRING" id="269796.Rru_A1221"/>
<accession>Q2RV23</accession>
<dbReference type="Gene3D" id="3.30.450.40">
    <property type="match status" value="1"/>
</dbReference>
<dbReference type="EnsemblBacteria" id="ABC22022">
    <property type="protein sequence ID" value="ABC22022"/>
    <property type="gene ID" value="Rru_A1221"/>
</dbReference>
<reference evidence="2 3" key="1">
    <citation type="journal article" date="2011" name="Stand. Genomic Sci.">
        <title>Complete genome sequence of Rhodospirillum rubrum type strain (S1).</title>
        <authorList>
            <person name="Munk A.C."/>
            <person name="Copeland A."/>
            <person name="Lucas S."/>
            <person name="Lapidus A."/>
            <person name="Del Rio T.G."/>
            <person name="Barry K."/>
            <person name="Detter J.C."/>
            <person name="Hammon N."/>
            <person name="Israni S."/>
            <person name="Pitluck S."/>
            <person name="Brettin T."/>
            <person name="Bruce D."/>
            <person name="Han C."/>
            <person name="Tapia R."/>
            <person name="Gilna P."/>
            <person name="Schmutz J."/>
            <person name="Larimer F."/>
            <person name="Land M."/>
            <person name="Kyrpides N.C."/>
            <person name="Mavromatis K."/>
            <person name="Richardson P."/>
            <person name="Rohde M."/>
            <person name="Goker M."/>
            <person name="Klenk H.P."/>
            <person name="Zhang Y."/>
            <person name="Roberts G.P."/>
            <person name="Reslewic S."/>
            <person name="Schwartz D.C."/>
        </authorList>
    </citation>
    <scope>NUCLEOTIDE SEQUENCE [LARGE SCALE GENOMIC DNA]</scope>
    <source>
        <strain evidence="3">ATCC 11170 / ATH 1.1.1 / DSM 467 / LMG 4362 / NCIMB 8255 / S1</strain>
    </source>
</reference>
<dbReference type="Proteomes" id="UP000001929">
    <property type="component" value="Chromosome"/>
</dbReference>
<proteinExistence type="predicted"/>
<dbReference type="HOGENOM" id="CLU_073320_2_0_5"/>
<keyword evidence="3" id="KW-1185">Reference proteome</keyword>
<evidence type="ECO:0000313" key="2">
    <source>
        <dbReference type="EMBL" id="ABC22022.1"/>
    </source>
</evidence>
<evidence type="ECO:0000256" key="1">
    <source>
        <dbReference type="SAM" id="MobiDB-lite"/>
    </source>
</evidence>
<organism evidence="2 3">
    <name type="scientific">Rhodospirillum rubrum (strain ATCC 11170 / ATH 1.1.1 / DSM 467 / LMG 4362 / NCIMB 8255 / S1)</name>
    <dbReference type="NCBI Taxonomy" id="269796"/>
    <lineage>
        <taxon>Bacteria</taxon>
        <taxon>Pseudomonadati</taxon>
        <taxon>Pseudomonadota</taxon>
        <taxon>Alphaproteobacteria</taxon>
        <taxon>Rhodospirillales</taxon>
        <taxon>Rhodospirillaceae</taxon>
        <taxon>Rhodospirillum</taxon>
    </lineage>
</organism>
<name>Q2RV23_RHORT</name>
<sequence>MRRFKRGGPGAIPPGGASTRSVILRAIGPGGGMLRIRPAPPKKARTFSPPFAPRRRKAFLDDWAKSGQTIFQAPLMGGQDVGDARDKAKDLRSSAELDEASVLGYLLKNPDFLMDHPEVLMMATPPRRFEKADDKVIDIQHVMLRRLQTEMADLQDCAEQLIITTRSNMATQKGTLQAALALLDCEGLGPLVRTVAEDLPMLLDVDICALRLERHVLPPPGMPVEDNDDGLDLTTLPAGFVDDLFGPEAHAVLRPAVDAEDSIYGDISGIVRSDALVRVEPGDGLPPGILALGTRVEGTFEPEMAMDLLVFLAKVAEACVRRWAPDTL</sequence>
<dbReference type="InterPro" id="IPR007435">
    <property type="entry name" value="DUF484"/>
</dbReference>
<dbReference type="eggNOG" id="COG3159">
    <property type="taxonomic scope" value="Bacteria"/>
</dbReference>
<dbReference type="KEGG" id="rru:Rru_A1221"/>
<dbReference type="EMBL" id="CP000230">
    <property type="protein sequence ID" value="ABC22022.1"/>
    <property type="molecule type" value="Genomic_DNA"/>
</dbReference>
<dbReference type="Pfam" id="PF04340">
    <property type="entry name" value="DUF484"/>
    <property type="match status" value="1"/>
</dbReference>
<dbReference type="InterPro" id="IPR029016">
    <property type="entry name" value="GAF-like_dom_sf"/>
</dbReference>
<evidence type="ECO:0008006" key="4">
    <source>
        <dbReference type="Google" id="ProtNLM"/>
    </source>
</evidence>
<evidence type="ECO:0000313" key="3">
    <source>
        <dbReference type="Proteomes" id="UP000001929"/>
    </source>
</evidence>
<protein>
    <recommendedName>
        <fullName evidence="4">DUF484 family protein</fullName>
    </recommendedName>
</protein>
<feature type="region of interest" description="Disordered" evidence="1">
    <location>
        <begin position="1"/>
        <end position="20"/>
    </location>
</feature>
<dbReference type="AlphaFoldDB" id="Q2RV23"/>
<dbReference type="PATRIC" id="fig|269796.9.peg.1286"/>